<feature type="transmembrane region" description="Helical" evidence="9">
    <location>
        <begin position="104"/>
        <end position="129"/>
    </location>
</feature>
<dbReference type="NCBIfam" id="TIGR00546">
    <property type="entry name" value="lnt"/>
    <property type="match status" value="1"/>
</dbReference>
<keyword evidence="3 9" id="KW-1003">Cell membrane</keyword>
<keyword evidence="11" id="KW-0449">Lipoprotein</keyword>
<keyword evidence="12" id="KW-1185">Reference proteome</keyword>
<keyword evidence="7 9" id="KW-0472">Membrane</keyword>
<comment type="pathway">
    <text evidence="9">Protein modification; lipoprotein biosynthesis (N-acyl transfer).</text>
</comment>
<evidence type="ECO:0000256" key="2">
    <source>
        <dbReference type="ARBA" id="ARBA00010065"/>
    </source>
</evidence>
<dbReference type="UniPathway" id="UPA00666"/>
<protein>
    <recommendedName>
        <fullName evidence="9">Apolipoprotein N-acyltransferase</fullName>
        <shortName evidence="9">ALP N-acyltransferase</shortName>
        <ecNumber evidence="9">2.3.1.269</ecNumber>
    </recommendedName>
</protein>
<keyword evidence="4 9" id="KW-0808">Transferase</keyword>
<dbReference type="Pfam" id="PF20154">
    <property type="entry name" value="LNT_N"/>
    <property type="match status" value="1"/>
</dbReference>
<evidence type="ECO:0000256" key="9">
    <source>
        <dbReference type="HAMAP-Rule" id="MF_01148"/>
    </source>
</evidence>
<evidence type="ECO:0000256" key="5">
    <source>
        <dbReference type="ARBA" id="ARBA00022692"/>
    </source>
</evidence>
<evidence type="ECO:0000256" key="8">
    <source>
        <dbReference type="ARBA" id="ARBA00023315"/>
    </source>
</evidence>
<evidence type="ECO:0000313" key="12">
    <source>
        <dbReference type="Proteomes" id="UP000623250"/>
    </source>
</evidence>
<keyword evidence="8 9" id="KW-0012">Acyltransferase</keyword>
<evidence type="ECO:0000256" key="4">
    <source>
        <dbReference type="ARBA" id="ARBA00022679"/>
    </source>
</evidence>
<dbReference type="InterPro" id="IPR003010">
    <property type="entry name" value="C-N_Hydrolase"/>
</dbReference>
<dbReference type="Pfam" id="PF00795">
    <property type="entry name" value="CN_hydrolase"/>
    <property type="match status" value="1"/>
</dbReference>
<dbReference type="InterPro" id="IPR036526">
    <property type="entry name" value="C-N_Hydrolase_sf"/>
</dbReference>
<feature type="transmembrane region" description="Helical" evidence="9">
    <location>
        <begin position="141"/>
        <end position="160"/>
    </location>
</feature>
<feature type="transmembrane region" description="Helical" evidence="9">
    <location>
        <begin position="180"/>
        <end position="205"/>
    </location>
</feature>
<feature type="transmembrane region" description="Helical" evidence="9">
    <location>
        <begin position="526"/>
        <end position="544"/>
    </location>
</feature>
<dbReference type="HAMAP" id="MF_01148">
    <property type="entry name" value="Lnt"/>
    <property type="match status" value="1"/>
</dbReference>
<comment type="caution">
    <text evidence="9">Lacks conserved residue(s) required for the propagation of feature annotation.</text>
</comment>
<evidence type="ECO:0000256" key="1">
    <source>
        <dbReference type="ARBA" id="ARBA00004651"/>
    </source>
</evidence>
<evidence type="ECO:0000256" key="3">
    <source>
        <dbReference type="ARBA" id="ARBA00022475"/>
    </source>
</evidence>
<dbReference type="EMBL" id="JAEMUK010000001">
    <property type="protein sequence ID" value="MBJ7541940.1"/>
    <property type="molecule type" value="Genomic_DNA"/>
</dbReference>
<comment type="subcellular location">
    <subcellularLocation>
        <location evidence="1 9">Cell membrane</location>
        <topology evidence="1 9">Multi-pass membrane protein</topology>
    </subcellularLocation>
</comment>
<proteinExistence type="inferred from homology"/>
<gene>
    <name evidence="9 11" type="primary">lnt</name>
    <name evidence="11" type="ORF">JDN41_00020</name>
</gene>
<dbReference type="CDD" id="cd07571">
    <property type="entry name" value="ALP_N-acyl_transferase"/>
    <property type="match status" value="1"/>
</dbReference>
<dbReference type="RefSeq" id="WP_052037183.1">
    <property type="nucleotide sequence ID" value="NZ_JAEMUK010000001.1"/>
</dbReference>
<dbReference type="PANTHER" id="PTHR38686">
    <property type="entry name" value="APOLIPOPROTEIN N-ACYLTRANSFERASE"/>
    <property type="match status" value="1"/>
</dbReference>
<comment type="caution">
    <text evidence="11">The sequence shown here is derived from an EMBL/GenBank/DDBJ whole genome shotgun (WGS) entry which is preliminary data.</text>
</comment>
<sequence>MDFLPTTMAGLKTGKLVLTAFLAGALSVLAMAPFHLWPVLFLTFPLMIWALDAVAIRDDEPTLLDNYVKRLKSAALLGWAFGFGYFLAGIYWIGFAFYVDAQRYAILMPFAVAGLCAALGLFYAVAAVLAAAMWRRGYARIIGFVFAFFCAEAARGYFFTGFPWNLFGEALAADEAPMQMAAYIGVYGLTLAALFIFSAPAALIAAPAARFNRLPAPAVVAALTLAAFYAVGAQRLEQTVGDVPGVRIRIVQPNIPQQEKWKPENRRWIFDRALQLSRSGTSGEDISAFTHVVWPESSVPVLFAFNDQIYSDEVRDALAALIPGGTSLIIGAERAEGSLDPDGRHRFDRAFNSLFLLGKGAELKAVYDKIHLVPFGEYVPFRDVMMKAGFSAFSHRLDGFEAGAGPARPIETPQTGPFLPLICYEIIFPGRTGSLPKRPEWLVNVTNDAWFGQSTGPYQHLHLARIRAVEEGLPVVRAANTGISAIIDPFGRILDKIDLGKAGTIDHSLPHALPITFYQKLRMQSFIALFFFTLQFYLAMVALAKVG</sequence>
<dbReference type="InterPro" id="IPR004563">
    <property type="entry name" value="Apolipo_AcylTrfase"/>
</dbReference>
<evidence type="ECO:0000313" key="11">
    <source>
        <dbReference type="EMBL" id="MBJ7541940.1"/>
    </source>
</evidence>
<dbReference type="Gene3D" id="3.60.110.10">
    <property type="entry name" value="Carbon-nitrogen hydrolase"/>
    <property type="match status" value="1"/>
</dbReference>
<dbReference type="PROSITE" id="PS50263">
    <property type="entry name" value="CN_HYDROLASE"/>
    <property type="match status" value="1"/>
</dbReference>
<feature type="transmembrane region" description="Helical" evidence="9">
    <location>
        <begin position="76"/>
        <end position="98"/>
    </location>
</feature>
<comment type="similarity">
    <text evidence="2 9">Belongs to the CN hydrolase family. Apolipoprotein N-acyltransferase subfamily.</text>
</comment>
<dbReference type="GO" id="GO:0042158">
    <property type="term" value="P:lipoprotein biosynthetic process"/>
    <property type="evidence" value="ECO:0007669"/>
    <property type="project" value="UniProtKB-UniRule"/>
</dbReference>
<evidence type="ECO:0000256" key="7">
    <source>
        <dbReference type="ARBA" id="ARBA00023136"/>
    </source>
</evidence>
<comment type="function">
    <text evidence="9">Catalyzes the phospholipid dependent N-acylation of the N-terminal cysteine of apolipoprotein, the last step in lipoprotein maturation.</text>
</comment>
<name>A0A8I1GET3_9HYPH</name>
<dbReference type="AlphaFoldDB" id="A0A8I1GET3"/>
<keyword evidence="6 9" id="KW-1133">Transmembrane helix</keyword>
<dbReference type="GO" id="GO:0016410">
    <property type="term" value="F:N-acyltransferase activity"/>
    <property type="evidence" value="ECO:0007669"/>
    <property type="project" value="UniProtKB-UniRule"/>
</dbReference>
<dbReference type="Proteomes" id="UP000623250">
    <property type="component" value="Unassembled WGS sequence"/>
</dbReference>
<accession>A0A8I1GET3</accession>
<dbReference type="SUPFAM" id="SSF56317">
    <property type="entry name" value="Carbon-nitrogen hydrolase"/>
    <property type="match status" value="1"/>
</dbReference>
<reference evidence="11 12" key="1">
    <citation type="submission" date="2020-12" db="EMBL/GenBank/DDBJ databases">
        <title>Revised draft genomes of Rhodomicrobium vannielii ATCC 17100 and Rhodomicrobium udaipurense JA643.</title>
        <authorList>
            <person name="Conners E.M."/>
            <person name="Davenport E.J."/>
            <person name="Bose A."/>
        </authorList>
    </citation>
    <scope>NUCLEOTIDE SEQUENCE [LARGE SCALE GENOMIC DNA]</scope>
    <source>
        <strain evidence="11 12">JA643</strain>
    </source>
</reference>
<dbReference type="InterPro" id="IPR045378">
    <property type="entry name" value="LNT_N"/>
</dbReference>
<keyword evidence="5 9" id="KW-0812">Transmembrane</keyword>
<evidence type="ECO:0000256" key="6">
    <source>
        <dbReference type="ARBA" id="ARBA00022989"/>
    </source>
</evidence>
<comment type="catalytic activity">
    <reaction evidence="9">
        <text>N-terminal S-1,2-diacyl-sn-glyceryl-L-cysteinyl-[lipoprotein] + a glycerophospholipid = N-acyl-S-1,2-diacyl-sn-glyceryl-L-cysteinyl-[lipoprotein] + a 2-acyl-sn-glycero-3-phospholipid + H(+)</text>
        <dbReference type="Rhea" id="RHEA:48228"/>
        <dbReference type="Rhea" id="RHEA-COMP:14681"/>
        <dbReference type="Rhea" id="RHEA-COMP:14684"/>
        <dbReference type="ChEBI" id="CHEBI:15378"/>
        <dbReference type="ChEBI" id="CHEBI:136912"/>
        <dbReference type="ChEBI" id="CHEBI:140656"/>
        <dbReference type="ChEBI" id="CHEBI:140657"/>
        <dbReference type="ChEBI" id="CHEBI:140660"/>
        <dbReference type="EC" id="2.3.1.269"/>
    </reaction>
</comment>
<dbReference type="GO" id="GO:0005886">
    <property type="term" value="C:plasma membrane"/>
    <property type="evidence" value="ECO:0007669"/>
    <property type="project" value="UniProtKB-SubCell"/>
</dbReference>
<feature type="domain" description="CN hydrolase" evidence="10">
    <location>
        <begin position="251"/>
        <end position="511"/>
    </location>
</feature>
<dbReference type="PANTHER" id="PTHR38686:SF1">
    <property type="entry name" value="APOLIPOPROTEIN N-ACYLTRANSFERASE"/>
    <property type="match status" value="1"/>
</dbReference>
<dbReference type="EC" id="2.3.1.269" evidence="9"/>
<organism evidence="11 12">
    <name type="scientific">Rhodomicrobium udaipurense</name>
    <dbReference type="NCBI Taxonomy" id="1202716"/>
    <lineage>
        <taxon>Bacteria</taxon>
        <taxon>Pseudomonadati</taxon>
        <taxon>Pseudomonadota</taxon>
        <taxon>Alphaproteobacteria</taxon>
        <taxon>Hyphomicrobiales</taxon>
        <taxon>Hyphomicrobiaceae</taxon>
        <taxon>Rhodomicrobium</taxon>
    </lineage>
</organism>
<evidence type="ECO:0000259" key="10">
    <source>
        <dbReference type="PROSITE" id="PS50263"/>
    </source>
</evidence>